<dbReference type="Proteomes" id="UP000499080">
    <property type="component" value="Unassembled WGS sequence"/>
</dbReference>
<name>A0A4Y2TZE0_ARAVE</name>
<protein>
    <submittedName>
        <fullName evidence="1">Uncharacterized protein</fullName>
    </submittedName>
</protein>
<keyword evidence="2" id="KW-1185">Reference proteome</keyword>
<evidence type="ECO:0000313" key="2">
    <source>
        <dbReference type="Proteomes" id="UP000499080"/>
    </source>
</evidence>
<sequence>MSQIIAREDEEVTEDCEKIKALLLKRYKLIPERFRQLFVNYNKAPENTWTDFAYEDHFLDEWSQLKIPEEFANKLDDFENVREDRKMETSWRDQPGERFTYDCEEQRNTADCKFRSSPVKEEKYRAPRREQCKD</sequence>
<dbReference type="EMBL" id="BGPR01031554">
    <property type="protein sequence ID" value="GBO04707.1"/>
    <property type="molecule type" value="Genomic_DNA"/>
</dbReference>
<organism evidence="1 2">
    <name type="scientific">Araneus ventricosus</name>
    <name type="common">Orbweaver spider</name>
    <name type="synonym">Epeira ventricosa</name>
    <dbReference type="NCBI Taxonomy" id="182803"/>
    <lineage>
        <taxon>Eukaryota</taxon>
        <taxon>Metazoa</taxon>
        <taxon>Ecdysozoa</taxon>
        <taxon>Arthropoda</taxon>
        <taxon>Chelicerata</taxon>
        <taxon>Arachnida</taxon>
        <taxon>Araneae</taxon>
        <taxon>Araneomorphae</taxon>
        <taxon>Entelegynae</taxon>
        <taxon>Araneoidea</taxon>
        <taxon>Araneidae</taxon>
        <taxon>Araneus</taxon>
    </lineage>
</organism>
<evidence type="ECO:0000313" key="1">
    <source>
        <dbReference type="EMBL" id="GBO04707.1"/>
    </source>
</evidence>
<reference evidence="1 2" key="1">
    <citation type="journal article" date="2019" name="Sci. Rep.">
        <title>Orb-weaving spider Araneus ventricosus genome elucidates the spidroin gene catalogue.</title>
        <authorList>
            <person name="Kono N."/>
            <person name="Nakamura H."/>
            <person name="Ohtoshi R."/>
            <person name="Moran D.A.P."/>
            <person name="Shinohara A."/>
            <person name="Yoshida Y."/>
            <person name="Fujiwara M."/>
            <person name="Mori M."/>
            <person name="Tomita M."/>
            <person name="Arakawa K."/>
        </authorList>
    </citation>
    <scope>NUCLEOTIDE SEQUENCE [LARGE SCALE GENOMIC DNA]</scope>
</reference>
<gene>
    <name evidence="1" type="ORF">AVEN_190773_1</name>
</gene>
<dbReference type="OrthoDB" id="6472394at2759"/>
<comment type="caution">
    <text evidence="1">The sequence shown here is derived from an EMBL/GenBank/DDBJ whole genome shotgun (WGS) entry which is preliminary data.</text>
</comment>
<dbReference type="AlphaFoldDB" id="A0A4Y2TZE0"/>
<accession>A0A4Y2TZE0</accession>
<proteinExistence type="predicted"/>